<evidence type="ECO:0000256" key="3">
    <source>
        <dbReference type="SAM" id="SignalP"/>
    </source>
</evidence>
<dbReference type="PANTHER" id="PTHR16026:SF0">
    <property type="entry name" value="CARTILAGE ACIDIC PROTEIN 1"/>
    <property type="match status" value="1"/>
</dbReference>
<dbReference type="AlphaFoldDB" id="A0AAU7DHE6"/>
<dbReference type="Gene3D" id="2.130.10.130">
    <property type="entry name" value="Integrin alpha, N-terminal"/>
    <property type="match status" value="2"/>
</dbReference>
<accession>A0AAU7DHE6</accession>
<sequence length="591" mass="64910">MQQKIRTKLKFAGRLTRLFFIILAPLSVYGQSSPPTKADADQQVPGRFVDVAEKVGIKFVHQAPHTSRKYLIETMGSGVALFDCDNDGRLDIFLANGAPYTDPTPAGFIPQKTGPQDWNRLFHQKADGTFEDVTEKAGLQGIGYSMGVAVADYDNDGNEDLYVTGYGGNRLYHNNGNCTFTDVTDKAGVGGGGWSSSATWVDLDNDGLLDLVVDRYVQWDWNDVYCGEHREGFRGYCHPDVFQPITMLVYHNDGNGHFTEVAHKLGLDVPAKALGIAIGDFDQDGRIDLFVANDSMPEFLFHQKTDGTFEEVGLESGIAVNAEGKTYAGMGVDFADYNNDGWPDLVITDLANQRYALYRNLGDSTFDYASFASGLGGMSMLHSGWSLRFLDYDNDGWKDLLIAQGHDLDTIEKSFPQLHYREPMMLARNTGKKFVDISGISSEIFHEAWVGRGMAIGDINNDGRIDAVVSTNGGPAHVLLNLTDTKNHWVTLRLIGHKSNRDAIGAQVKIVTASHSQWGTVTTSSGYLSASDRRLHFGLAGDVAIDRIEIRWPSGIQQVLRNQKGDKELVIEEPAQSDSAKPVAVADPPKP</sequence>
<dbReference type="InterPro" id="IPR013517">
    <property type="entry name" value="FG-GAP"/>
</dbReference>
<dbReference type="PANTHER" id="PTHR16026">
    <property type="entry name" value="CARTILAGE ACIDIC PROTEIN 1"/>
    <property type="match status" value="1"/>
</dbReference>
<dbReference type="EMBL" id="CP121196">
    <property type="protein sequence ID" value="XBH17153.1"/>
    <property type="molecule type" value="Genomic_DNA"/>
</dbReference>
<proteinExistence type="predicted"/>
<dbReference type="InterPro" id="IPR027039">
    <property type="entry name" value="Crtac1"/>
</dbReference>
<dbReference type="InterPro" id="IPR011519">
    <property type="entry name" value="UnbV_ASPIC"/>
</dbReference>
<feature type="region of interest" description="Disordered" evidence="2">
    <location>
        <begin position="567"/>
        <end position="591"/>
    </location>
</feature>
<dbReference type="RefSeq" id="WP_348262384.1">
    <property type="nucleotide sequence ID" value="NZ_CP121196.1"/>
</dbReference>
<feature type="compositionally biased region" description="Low complexity" evidence="2">
    <location>
        <begin position="580"/>
        <end position="591"/>
    </location>
</feature>
<dbReference type="InterPro" id="IPR028994">
    <property type="entry name" value="Integrin_alpha_N"/>
</dbReference>
<dbReference type="SUPFAM" id="SSF69318">
    <property type="entry name" value="Integrin alpha N-terminal domain"/>
    <property type="match status" value="1"/>
</dbReference>
<dbReference type="Pfam" id="PF07593">
    <property type="entry name" value="UnbV_ASPIC"/>
    <property type="match status" value="1"/>
</dbReference>
<evidence type="ECO:0000256" key="1">
    <source>
        <dbReference type="ARBA" id="ARBA00022729"/>
    </source>
</evidence>
<evidence type="ECO:0000313" key="5">
    <source>
        <dbReference type="EMBL" id="XBH17153.1"/>
    </source>
</evidence>
<dbReference type="Pfam" id="PF13517">
    <property type="entry name" value="FG-GAP_3"/>
    <property type="match status" value="2"/>
</dbReference>
<keyword evidence="1 3" id="KW-0732">Signal</keyword>
<evidence type="ECO:0000259" key="4">
    <source>
        <dbReference type="Pfam" id="PF07593"/>
    </source>
</evidence>
<gene>
    <name evidence="5" type="ORF">P8935_21625</name>
</gene>
<evidence type="ECO:0000256" key="2">
    <source>
        <dbReference type="SAM" id="MobiDB-lite"/>
    </source>
</evidence>
<organism evidence="5">
    <name type="scientific">Telmatobacter sp. DSM 110680</name>
    <dbReference type="NCBI Taxonomy" id="3036704"/>
    <lineage>
        <taxon>Bacteria</taxon>
        <taxon>Pseudomonadati</taxon>
        <taxon>Acidobacteriota</taxon>
        <taxon>Terriglobia</taxon>
        <taxon>Terriglobales</taxon>
        <taxon>Acidobacteriaceae</taxon>
        <taxon>Telmatobacter</taxon>
    </lineage>
</organism>
<feature type="signal peptide" evidence="3">
    <location>
        <begin position="1"/>
        <end position="30"/>
    </location>
</feature>
<protein>
    <submittedName>
        <fullName evidence="5">CRTAC1 family protein</fullName>
    </submittedName>
</protein>
<feature type="chain" id="PRO_5043414245" evidence="3">
    <location>
        <begin position="31"/>
        <end position="591"/>
    </location>
</feature>
<reference evidence="5" key="1">
    <citation type="submission" date="2023-03" db="EMBL/GenBank/DDBJ databases">
        <title>Edaphobacter sp.</title>
        <authorList>
            <person name="Huber K.J."/>
            <person name="Papendorf J."/>
            <person name="Pilke C."/>
            <person name="Bunk B."/>
            <person name="Sproeer C."/>
            <person name="Pester M."/>
        </authorList>
    </citation>
    <scope>NUCLEOTIDE SEQUENCE</scope>
    <source>
        <strain evidence="5">DSM 110680</strain>
    </source>
</reference>
<name>A0AAU7DHE6_9BACT</name>
<feature type="domain" description="ASPIC/UnbV" evidence="4">
    <location>
        <begin position="503"/>
        <end position="569"/>
    </location>
</feature>